<gene>
    <name evidence="8" type="ORF">TrST_g8057</name>
</gene>
<dbReference type="Gene3D" id="3.80.10.10">
    <property type="entry name" value="Ribonuclease Inhibitor"/>
    <property type="match status" value="3"/>
</dbReference>
<evidence type="ECO:0000313" key="8">
    <source>
        <dbReference type="EMBL" id="GMH73285.1"/>
    </source>
</evidence>
<dbReference type="PROSITE" id="PS50199">
    <property type="entry name" value="ZF_RANBP2_2"/>
    <property type="match status" value="1"/>
</dbReference>
<dbReference type="Gene3D" id="3.30.1370.50">
    <property type="entry name" value="R3H-like domain"/>
    <property type="match status" value="1"/>
</dbReference>
<dbReference type="GO" id="GO:0003676">
    <property type="term" value="F:nucleic acid binding"/>
    <property type="evidence" value="ECO:0007669"/>
    <property type="project" value="UniProtKB-UniRule"/>
</dbReference>
<evidence type="ECO:0000313" key="9">
    <source>
        <dbReference type="Proteomes" id="UP001165085"/>
    </source>
</evidence>
<reference evidence="9" key="1">
    <citation type="journal article" date="2023" name="Commun. Biol.">
        <title>Genome analysis of Parmales, the sister group of diatoms, reveals the evolutionary specialization of diatoms from phago-mixotrophs to photoautotrophs.</title>
        <authorList>
            <person name="Ban H."/>
            <person name="Sato S."/>
            <person name="Yoshikawa S."/>
            <person name="Yamada K."/>
            <person name="Nakamura Y."/>
            <person name="Ichinomiya M."/>
            <person name="Sato N."/>
            <person name="Blanc-Mathieu R."/>
            <person name="Endo H."/>
            <person name="Kuwata A."/>
            <person name="Ogata H."/>
        </authorList>
    </citation>
    <scope>NUCLEOTIDE SEQUENCE [LARGE SCALE GENOMIC DNA]</scope>
    <source>
        <strain evidence="9">NIES 3701</strain>
    </source>
</reference>
<evidence type="ECO:0000256" key="3">
    <source>
        <dbReference type="ARBA" id="ARBA00022833"/>
    </source>
</evidence>
<feature type="region of interest" description="Disordered" evidence="5">
    <location>
        <begin position="1156"/>
        <end position="1178"/>
    </location>
</feature>
<feature type="compositionally biased region" description="Basic and acidic residues" evidence="5">
    <location>
        <begin position="1018"/>
        <end position="1032"/>
    </location>
</feature>
<evidence type="ECO:0000259" key="7">
    <source>
        <dbReference type="PROSITE" id="PS51061"/>
    </source>
</evidence>
<dbReference type="SUPFAM" id="SSF52047">
    <property type="entry name" value="RNI-like"/>
    <property type="match status" value="2"/>
</dbReference>
<dbReference type="Gene3D" id="2.30.30.380">
    <property type="entry name" value="Zn-finger domain of Sec23/24"/>
    <property type="match status" value="1"/>
</dbReference>
<keyword evidence="9" id="KW-1185">Reference proteome</keyword>
<feature type="region of interest" description="Disordered" evidence="5">
    <location>
        <begin position="968"/>
        <end position="1082"/>
    </location>
</feature>
<feature type="compositionally biased region" description="Acidic residues" evidence="5">
    <location>
        <begin position="978"/>
        <end position="999"/>
    </location>
</feature>
<dbReference type="Pfam" id="PF00641">
    <property type="entry name" value="Zn_ribbon_RanBP"/>
    <property type="match status" value="1"/>
</dbReference>
<evidence type="ECO:0000256" key="2">
    <source>
        <dbReference type="ARBA" id="ARBA00022771"/>
    </source>
</evidence>
<keyword evidence="3" id="KW-0862">Zinc</keyword>
<dbReference type="SMART" id="SM00547">
    <property type="entry name" value="ZnF_RBZ"/>
    <property type="match status" value="1"/>
</dbReference>
<dbReference type="InterPro" id="IPR001374">
    <property type="entry name" value="R3H_dom"/>
</dbReference>
<dbReference type="EMBL" id="BRXY01000166">
    <property type="protein sequence ID" value="GMH73285.1"/>
    <property type="molecule type" value="Genomic_DNA"/>
</dbReference>
<feature type="compositionally biased region" description="Basic and acidic residues" evidence="5">
    <location>
        <begin position="1051"/>
        <end position="1064"/>
    </location>
</feature>
<dbReference type="PROSITE" id="PS01358">
    <property type="entry name" value="ZF_RANBP2_1"/>
    <property type="match status" value="1"/>
</dbReference>
<dbReference type="PANTHER" id="PTHR13318">
    <property type="entry name" value="PARTNER OF PAIRED, ISOFORM B-RELATED"/>
    <property type="match status" value="1"/>
</dbReference>
<dbReference type="SUPFAM" id="SSF82708">
    <property type="entry name" value="R3H domain"/>
    <property type="match status" value="1"/>
</dbReference>
<feature type="compositionally biased region" description="Polar residues" evidence="5">
    <location>
        <begin position="1160"/>
        <end position="1178"/>
    </location>
</feature>
<feature type="domain" description="RanBP2-type" evidence="6">
    <location>
        <begin position="322"/>
        <end position="351"/>
    </location>
</feature>
<dbReference type="GO" id="GO:0031146">
    <property type="term" value="P:SCF-dependent proteasomal ubiquitin-dependent protein catabolic process"/>
    <property type="evidence" value="ECO:0007669"/>
    <property type="project" value="TreeGrafter"/>
</dbReference>
<evidence type="ECO:0000256" key="4">
    <source>
        <dbReference type="PROSITE-ProRule" id="PRU00322"/>
    </source>
</evidence>
<feature type="region of interest" description="Disordered" evidence="5">
    <location>
        <begin position="401"/>
        <end position="435"/>
    </location>
</feature>
<dbReference type="Proteomes" id="UP001165085">
    <property type="component" value="Unassembled WGS sequence"/>
</dbReference>
<evidence type="ECO:0000256" key="5">
    <source>
        <dbReference type="SAM" id="MobiDB-lite"/>
    </source>
</evidence>
<feature type="compositionally biased region" description="Acidic residues" evidence="5">
    <location>
        <begin position="1033"/>
        <end position="1045"/>
    </location>
</feature>
<dbReference type="GO" id="GO:0019005">
    <property type="term" value="C:SCF ubiquitin ligase complex"/>
    <property type="evidence" value="ECO:0007669"/>
    <property type="project" value="TreeGrafter"/>
</dbReference>
<dbReference type="PROSITE" id="PS51061">
    <property type="entry name" value="R3H"/>
    <property type="match status" value="1"/>
</dbReference>
<keyword evidence="1" id="KW-0479">Metal-binding</keyword>
<evidence type="ECO:0008006" key="10">
    <source>
        <dbReference type="Google" id="ProtNLM"/>
    </source>
</evidence>
<evidence type="ECO:0000259" key="6">
    <source>
        <dbReference type="PROSITE" id="PS50199"/>
    </source>
</evidence>
<dbReference type="GO" id="GO:0008270">
    <property type="term" value="F:zinc ion binding"/>
    <property type="evidence" value="ECO:0007669"/>
    <property type="project" value="UniProtKB-KW"/>
</dbReference>
<name>A0A9W7AST8_9STRA</name>
<dbReference type="InterPro" id="IPR036867">
    <property type="entry name" value="R3H_dom_sf"/>
</dbReference>
<dbReference type="PANTHER" id="PTHR13318:SF95">
    <property type="entry name" value="F-BOX PROTEIN YLR352W"/>
    <property type="match status" value="1"/>
</dbReference>
<feature type="region of interest" description="Disordered" evidence="5">
    <location>
        <begin position="350"/>
        <end position="373"/>
    </location>
</feature>
<feature type="region of interest" description="Disordered" evidence="5">
    <location>
        <begin position="55"/>
        <end position="76"/>
    </location>
</feature>
<keyword evidence="2 4" id="KW-0863">Zinc-finger</keyword>
<dbReference type="CDD" id="cd02325">
    <property type="entry name" value="R3H"/>
    <property type="match status" value="1"/>
</dbReference>
<dbReference type="SMART" id="SM00393">
    <property type="entry name" value="R3H"/>
    <property type="match status" value="1"/>
</dbReference>
<comment type="caution">
    <text evidence="8">The sequence shown here is derived from an EMBL/GenBank/DDBJ whole genome shotgun (WGS) entry which is preliminary data.</text>
</comment>
<dbReference type="InterPro" id="IPR032675">
    <property type="entry name" value="LRR_dom_sf"/>
</dbReference>
<protein>
    <recommendedName>
        <fullName evidence="10">RanBP2-type domain-containing protein</fullName>
    </recommendedName>
</protein>
<dbReference type="Pfam" id="PF01424">
    <property type="entry name" value="R3H"/>
    <property type="match status" value="1"/>
</dbReference>
<evidence type="ECO:0000256" key="1">
    <source>
        <dbReference type="ARBA" id="ARBA00022723"/>
    </source>
</evidence>
<dbReference type="InterPro" id="IPR001876">
    <property type="entry name" value="Znf_RanBP2"/>
</dbReference>
<sequence>MQEFLHEASKRRLLTDTFVRSMCESGVPPRQLFLTLREIDVRNILKPSSSLFQNHHHNPNLPLPPPASPGTPTSPTSFSSISEMLFRTLSILSLNNFNELTYNFHDLNTLLHTCARNSQSLKTVSLTKLSQTITAGSIKSICTARSSLTALNVTACTISDGSFIETLASSGLALKSITLSKLEGINDDDFHCLLLNPSHSLKSLNLSHSGASNLTFQALSLPTNKLVLEALNIASTPLKYNSLTRITDNLVSTLTSLDIRSCHLLDRGADLLTFLTSKDNLPNLTELSLTLYFLSEEFEVDPTTNGEEEEQQQYPASLPVDYLGMWTCPHCTLINEEADSRCAACFGKRAPTPSPPISSHPPSPVKKRPKFKSTPITAPLNKLIIDLRIDDEVQRRRKVDIEYGEDRRAPGSPARTPPRHKSYQEETLTPANPDPVAVSTAASSFFAGLCANANSSLEELTLILSEETSTDKNESVAGEDQWHQRQEPVTTSFRLSLPVARSLTVNSPNLKSLKFDGIKISSREPFLEILQLQALTSIVIKCDEEVGESCDVPSLLRAISERGADLVLDNLQFIIRRSTVSAQALLLTSRLLAANALENQEATLFCPTLEKLWIDGCPKTEKLILQCASLQRLHVSNLASLLYVKFPHEFSEHLKDLRLSRNPSLLPQCISALKLPALRRLEIYKMTGLNDLQVGELISQSIHSLISLRLKKCHGLGDVSYWLGNSGFRPLCVVDLFKPSPAFDLHALRYLLEAAYDLRDLNIEYSSGLEGTICGGADLFAQESPNEINTTPLSNLSLDDAHSHTKSTLGCGAMDESTGDGVDAEHLGVRGIQRTLHHFVNNASFQQEYGFPPTLSSYQRKIVHEVAEGLDLDHESVRMKNGVKIVKVKRKRRDRFATTETTTTASPPAQVGGLGAQLEQYQAETNPNSVADYTGTGNMGSMWDMEASEPPNPVQRRDSAVNFNIEDVEEFSDKEGEGELEGEGDDDVFKLDEEEEEQLVEPPRPCSPPQSMSRRASRKAEKERQRKIRMGDWEEATDSREDEDSTSGSFIEKDSTERKKEKTAKSGKKGNSSYDKNLQCEPPPDADAKFLRRLTAIAHQLPRENGKIICIANIRGVCGNKNCKFWHSEMKKAAQLKKFGPLIDFVCRCTTFSKDFESPAKSNSNRKSPINTPRSYGSAESESYMEKYMGSGSYGSGKKSLSFSKSPSDFEGVLGSSLGTSPAGGWSGPHKARASLQPLHCKYLLSLTLVGCEGLKAVHLNAPVMARFAARGCGALEAVNVDAPQLNTFDVSDCASLERVGLFEKSMRGLRVAKLTGCKLLNESFVHKLVNHCKTLRQLHIYASGASAVSTRQQRKIKTKKGLDKITKQNPKLEVVTIKDQMKRAFKRELGVAVEKERDFHGLMTP</sequence>
<accession>A0A9W7AST8</accession>
<dbReference type="OrthoDB" id="198076at2759"/>
<organism evidence="8 9">
    <name type="scientific">Triparma strigata</name>
    <dbReference type="NCBI Taxonomy" id="1606541"/>
    <lineage>
        <taxon>Eukaryota</taxon>
        <taxon>Sar</taxon>
        <taxon>Stramenopiles</taxon>
        <taxon>Ochrophyta</taxon>
        <taxon>Bolidophyceae</taxon>
        <taxon>Parmales</taxon>
        <taxon>Triparmaceae</taxon>
        <taxon>Triparma</taxon>
    </lineage>
</organism>
<proteinExistence type="predicted"/>
<feature type="compositionally biased region" description="Pro residues" evidence="5">
    <location>
        <begin position="352"/>
        <end position="364"/>
    </location>
</feature>
<feature type="domain" description="R3H" evidence="7">
    <location>
        <begin position="826"/>
        <end position="891"/>
    </location>
</feature>